<dbReference type="SMART" id="SM00382">
    <property type="entry name" value="AAA"/>
    <property type="match status" value="1"/>
</dbReference>
<dbReference type="SUPFAM" id="SSF52540">
    <property type="entry name" value="P-loop containing nucleoside triphosphate hydrolases"/>
    <property type="match status" value="1"/>
</dbReference>
<keyword evidence="9" id="KW-0445">Lipid transport</keyword>
<gene>
    <name evidence="14" type="primary">msbA</name>
    <name evidence="14" type="ORF">ACFO3A_02915</name>
</gene>
<dbReference type="PANTHER" id="PTHR43394">
    <property type="entry name" value="ATP-DEPENDENT PERMEASE MDL1, MITOCHONDRIAL"/>
    <property type="match status" value="1"/>
</dbReference>
<dbReference type="Pfam" id="PF00664">
    <property type="entry name" value="ABC_membrane"/>
    <property type="match status" value="1"/>
</dbReference>
<dbReference type="NCBIfam" id="TIGR02203">
    <property type="entry name" value="MsbA_lipidA"/>
    <property type="match status" value="1"/>
</dbReference>
<dbReference type="PANTHER" id="PTHR43394:SF1">
    <property type="entry name" value="ATP-BINDING CASSETTE SUB-FAMILY B MEMBER 10, MITOCHONDRIAL"/>
    <property type="match status" value="1"/>
</dbReference>
<keyword evidence="8 11" id="KW-1133">Transmembrane helix</keyword>
<dbReference type="InterPro" id="IPR003593">
    <property type="entry name" value="AAA+_ATPase"/>
</dbReference>
<dbReference type="InterPro" id="IPR039421">
    <property type="entry name" value="Type_1_exporter"/>
</dbReference>
<feature type="transmembrane region" description="Helical" evidence="11">
    <location>
        <begin position="179"/>
        <end position="197"/>
    </location>
</feature>
<comment type="caution">
    <text evidence="14">The sequence shown here is derived from an EMBL/GenBank/DDBJ whole genome shotgun (WGS) entry which is preliminary data.</text>
</comment>
<dbReference type="PROSITE" id="PS00211">
    <property type="entry name" value="ABC_TRANSPORTER_1"/>
    <property type="match status" value="1"/>
</dbReference>
<dbReference type="RefSeq" id="WP_377723844.1">
    <property type="nucleotide sequence ID" value="NZ_JBHSEW010000002.1"/>
</dbReference>
<keyword evidence="7" id="KW-1278">Translocase</keyword>
<evidence type="ECO:0000256" key="6">
    <source>
        <dbReference type="ARBA" id="ARBA00022840"/>
    </source>
</evidence>
<keyword evidence="5" id="KW-0547">Nucleotide-binding</keyword>
<dbReference type="InterPro" id="IPR036640">
    <property type="entry name" value="ABC1_TM_sf"/>
</dbReference>
<keyword evidence="15" id="KW-1185">Reference proteome</keyword>
<name>A0ABV9GW95_9BURK</name>
<dbReference type="Pfam" id="PF00005">
    <property type="entry name" value="ABC_tran"/>
    <property type="match status" value="1"/>
</dbReference>
<dbReference type="CDD" id="cd18552">
    <property type="entry name" value="ABC_6TM_MsbA_like"/>
    <property type="match status" value="1"/>
</dbReference>
<evidence type="ECO:0000259" key="12">
    <source>
        <dbReference type="PROSITE" id="PS50893"/>
    </source>
</evidence>
<proteinExistence type="predicted"/>
<feature type="transmembrane region" description="Helical" evidence="11">
    <location>
        <begin position="298"/>
        <end position="317"/>
    </location>
</feature>
<dbReference type="PROSITE" id="PS50893">
    <property type="entry name" value="ABC_TRANSPORTER_2"/>
    <property type="match status" value="1"/>
</dbReference>
<evidence type="ECO:0000256" key="2">
    <source>
        <dbReference type="ARBA" id="ARBA00022448"/>
    </source>
</evidence>
<reference evidence="15" key="1">
    <citation type="journal article" date="2019" name="Int. J. Syst. Evol. Microbiol.">
        <title>The Global Catalogue of Microorganisms (GCM) 10K type strain sequencing project: providing services to taxonomists for standard genome sequencing and annotation.</title>
        <authorList>
            <consortium name="The Broad Institute Genomics Platform"/>
            <consortium name="The Broad Institute Genome Sequencing Center for Infectious Disease"/>
            <person name="Wu L."/>
            <person name="Ma J."/>
        </authorList>
    </citation>
    <scope>NUCLEOTIDE SEQUENCE [LARGE SCALE GENOMIC DNA]</scope>
    <source>
        <strain evidence="15">JCM 11650</strain>
    </source>
</reference>
<dbReference type="EMBL" id="JBHSEW010000002">
    <property type="protein sequence ID" value="MFC4621166.1"/>
    <property type="molecule type" value="Genomic_DNA"/>
</dbReference>
<evidence type="ECO:0000256" key="8">
    <source>
        <dbReference type="ARBA" id="ARBA00022989"/>
    </source>
</evidence>
<evidence type="ECO:0000313" key="14">
    <source>
        <dbReference type="EMBL" id="MFC4621166.1"/>
    </source>
</evidence>
<dbReference type="Proteomes" id="UP001595967">
    <property type="component" value="Unassembled WGS sequence"/>
</dbReference>
<feature type="domain" description="ABC transporter" evidence="12">
    <location>
        <begin position="363"/>
        <end position="596"/>
    </location>
</feature>
<dbReference type="InterPro" id="IPR027417">
    <property type="entry name" value="P-loop_NTPase"/>
</dbReference>
<dbReference type="PROSITE" id="PS50929">
    <property type="entry name" value="ABC_TM1F"/>
    <property type="match status" value="1"/>
</dbReference>
<sequence>MPDASHSLPNHALSGVQSMPLRQRLRRVAPYFWTGLRGTWAGAALATLVGAATEPLIPALLKPLLDNGFTQGDLNLWLVPLFIIGLFLVRGVAQFIGQYTLARVANDGMLALRKDLFERVQQAQMGLFSRHSASALSNTVVYEVQTGATQLVQAFLVISRDGFTLVALLIYLLYLNWQLTMSVAVIVPGVAWIMKTLSKRLYRITKTSQEATDALAYVVEENVLAHRIVRLHGAQAAQNRRFGDLSRQLRSLNIKSTIASSAMTPATQLMAAMALSAVICIALWQSRQGGDAAIGGQVSVGSFVAFISAMLMLIAPLRRVADVAKPMTSGIAALERGLALLEGNLAESGGNARPAPVRGHIALQQVGVSFGQDLAPALQQIDLDVRPGEVVALVGPSGAGKTTLVNLLPRFLQPGSGQILIDGVPLPEWDLAYLRQQFAMVSQDVVMFNDTVAANVALGSGAVDEARVWDCLEAANLTEHVRSLPQGIHTPLGHNASQLSGGQRQRLAIARALYKDAPMLILDEATSALDTESERLVQQALQRLMQGRTTLVIAHRLSTIEHADRVVVMQQGRIVEQGTHAQLLALDGLYARLQAYSGQEGQQ</sequence>
<dbReference type="Gene3D" id="3.40.50.300">
    <property type="entry name" value="P-loop containing nucleotide triphosphate hydrolases"/>
    <property type="match status" value="1"/>
</dbReference>
<dbReference type="InterPro" id="IPR011527">
    <property type="entry name" value="ABC1_TM_dom"/>
</dbReference>
<dbReference type="InterPro" id="IPR003439">
    <property type="entry name" value="ABC_transporter-like_ATP-bd"/>
</dbReference>
<organism evidence="14 15">
    <name type="scientific">Comamonas nitrativorans</name>
    <dbReference type="NCBI Taxonomy" id="108437"/>
    <lineage>
        <taxon>Bacteria</taxon>
        <taxon>Pseudomonadati</taxon>
        <taxon>Pseudomonadota</taxon>
        <taxon>Betaproteobacteria</taxon>
        <taxon>Burkholderiales</taxon>
        <taxon>Comamonadaceae</taxon>
        <taxon>Comamonas</taxon>
    </lineage>
</organism>
<dbReference type="SUPFAM" id="SSF90123">
    <property type="entry name" value="ABC transporter transmembrane region"/>
    <property type="match status" value="1"/>
</dbReference>
<keyword evidence="10 11" id="KW-0472">Membrane</keyword>
<feature type="domain" description="ABC transmembrane type-1" evidence="13">
    <location>
        <begin position="41"/>
        <end position="329"/>
    </location>
</feature>
<evidence type="ECO:0000256" key="4">
    <source>
        <dbReference type="ARBA" id="ARBA00022692"/>
    </source>
</evidence>
<evidence type="ECO:0000259" key="13">
    <source>
        <dbReference type="PROSITE" id="PS50929"/>
    </source>
</evidence>
<feature type="transmembrane region" description="Helical" evidence="11">
    <location>
        <begin position="269"/>
        <end position="286"/>
    </location>
</feature>
<evidence type="ECO:0000256" key="7">
    <source>
        <dbReference type="ARBA" id="ARBA00022967"/>
    </source>
</evidence>
<evidence type="ECO:0000256" key="5">
    <source>
        <dbReference type="ARBA" id="ARBA00022741"/>
    </source>
</evidence>
<evidence type="ECO:0000256" key="3">
    <source>
        <dbReference type="ARBA" id="ARBA00022475"/>
    </source>
</evidence>
<evidence type="ECO:0000313" key="15">
    <source>
        <dbReference type="Proteomes" id="UP001595967"/>
    </source>
</evidence>
<evidence type="ECO:0000256" key="1">
    <source>
        <dbReference type="ARBA" id="ARBA00004651"/>
    </source>
</evidence>
<dbReference type="InterPro" id="IPR017871">
    <property type="entry name" value="ABC_transporter-like_CS"/>
</dbReference>
<keyword evidence="6" id="KW-0067">ATP-binding</keyword>
<feature type="transmembrane region" description="Helical" evidence="11">
    <location>
        <begin position="74"/>
        <end position="93"/>
    </location>
</feature>
<keyword evidence="3" id="KW-1003">Cell membrane</keyword>
<protein>
    <submittedName>
        <fullName evidence="14">Lipid A export permease/ATP-binding protein MsbA</fullName>
    </submittedName>
</protein>
<keyword evidence="4 11" id="KW-0812">Transmembrane</keyword>
<keyword evidence="2" id="KW-0813">Transport</keyword>
<accession>A0ABV9GW95</accession>
<evidence type="ECO:0000256" key="10">
    <source>
        <dbReference type="ARBA" id="ARBA00023136"/>
    </source>
</evidence>
<dbReference type="Gene3D" id="1.20.1560.10">
    <property type="entry name" value="ABC transporter type 1, transmembrane domain"/>
    <property type="match status" value="1"/>
</dbReference>
<evidence type="ECO:0000256" key="9">
    <source>
        <dbReference type="ARBA" id="ARBA00023055"/>
    </source>
</evidence>
<evidence type="ECO:0000256" key="11">
    <source>
        <dbReference type="SAM" id="Phobius"/>
    </source>
</evidence>
<dbReference type="InterPro" id="IPR011917">
    <property type="entry name" value="ABC_transpr_lipidA"/>
</dbReference>
<feature type="transmembrane region" description="Helical" evidence="11">
    <location>
        <begin position="31"/>
        <end position="54"/>
    </location>
</feature>
<comment type="subcellular location">
    <subcellularLocation>
        <location evidence="1">Cell membrane</location>
        <topology evidence="1">Multi-pass membrane protein</topology>
    </subcellularLocation>
</comment>